<dbReference type="InterPro" id="IPR056903">
    <property type="entry name" value="PA4575-like"/>
</dbReference>
<protein>
    <submittedName>
        <fullName evidence="1">Uncharacterized protein</fullName>
    </submittedName>
</protein>
<keyword evidence="2" id="KW-1185">Reference proteome</keyword>
<name>A0A917Q3B6_9PSED</name>
<dbReference type="Proteomes" id="UP000635983">
    <property type="component" value="Unassembled WGS sequence"/>
</dbReference>
<reference evidence="1" key="1">
    <citation type="journal article" date="2014" name="Int. J. Syst. Evol. Microbiol.">
        <title>Complete genome sequence of Corynebacterium casei LMG S-19264T (=DSM 44701T), isolated from a smear-ripened cheese.</title>
        <authorList>
            <consortium name="US DOE Joint Genome Institute (JGI-PGF)"/>
            <person name="Walter F."/>
            <person name="Albersmeier A."/>
            <person name="Kalinowski J."/>
            <person name="Ruckert C."/>
        </authorList>
    </citation>
    <scope>NUCLEOTIDE SEQUENCE</scope>
    <source>
        <strain evidence="1">JCM 30078</strain>
    </source>
</reference>
<sequence>METRIECIVRPMAGDQGLWTLICSAGVSGKLPTVTRSQGPFRGSRMAQSVLDAIATNLCEQGYVCSEEPLTWRVPMQAELRRVNGVGLTVVDHSRLYT</sequence>
<evidence type="ECO:0000313" key="2">
    <source>
        <dbReference type="Proteomes" id="UP000635983"/>
    </source>
</evidence>
<dbReference type="Pfam" id="PF24876">
    <property type="entry name" value="PA4575"/>
    <property type="match status" value="1"/>
</dbReference>
<reference evidence="1" key="2">
    <citation type="submission" date="2020-09" db="EMBL/GenBank/DDBJ databases">
        <authorList>
            <person name="Sun Q."/>
            <person name="Ohkuma M."/>
        </authorList>
    </citation>
    <scope>NUCLEOTIDE SEQUENCE</scope>
    <source>
        <strain evidence="1">JCM 30078</strain>
    </source>
</reference>
<dbReference type="EMBL" id="BMPO01000014">
    <property type="protein sequence ID" value="GGK10433.1"/>
    <property type="molecule type" value="Genomic_DNA"/>
</dbReference>
<comment type="caution">
    <text evidence="1">The sequence shown here is derived from an EMBL/GenBank/DDBJ whole genome shotgun (WGS) entry which is preliminary data.</text>
</comment>
<evidence type="ECO:0000313" key="1">
    <source>
        <dbReference type="EMBL" id="GGK10433.1"/>
    </source>
</evidence>
<organism evidence="1 2">
    <name type="scientific">Pseudomonas matsuisoli</name>
    <dbReference type="NCBI Taxonomy" id="1515666"/>
    <lineage>
        <taxon>Bacteria</taxon>
        <taxon>Pseudomonadati</taxon>
        <taxon>Pseudomonadota</taxon>
        <taxon>Gammaproteobacteria</taxon>
        <taxon>Pseudomonadales</taxon>
        <taxon>Pseudomonadaceae</taxon>
        <taxon>Pseudomonas</taxon>
    </lineage>
</organism>
<accession>A0A917Q3B6</accession>
<proteinExistence type="predicted"/>
<dbReference type="AlphaFoldDB" id="A0A917Q3B6"/>
<gene>
    <name evidence="1" type="ORF">GCM10009304_40520</name>
</gene>